<keyword evidence="3" id="KW-0804">Transcription</keyword>
<dbReference type="Pfam" id="PF00392">
    <property type="entry name" value="GntR"/>
    <property type="match status" value="1"/>
</dbReference>
<evidence type="ECO:0000256" key="3">
    <source>
        <dbReference type="ARBA" id="ARBA00023163"/>
    </source>
</evidence>
<gene>
    <name evidence="6" type="ORF">BN1047_00670</name>
</gene>
<protein>
    <submittedName>
        <fullName evidence="6">GntR family transcriptional regulator</fullName>
    </submittedName>
</protein>
<dbReference type="AlphaFoldDB" id="A0AAV2WFT7"/>
<dbReference type="GO" id="GO:0003700">
    <property type="term" value="F:DNA-binding transcription factor activity"/>
    <property type="evidence" value="ECO:0007669"/>
    <property type="project" value="InterPro"/>
</dbReference>
<reference evidence="6" key="2">
    <citation type="submission" date="2015-09" db="EMBL/GenBank/DDBJ databases">
        <title>Draft genome sequence of Mycobacterium neoaurum DSM 44074.</title>
        <authorList>
            <person name="Croce O."/>
            <person name="Robert C."/>
            <person name="Raoult D."/>
            <person name="Drancourt M."/>
        </authorList>
    </citation>
    <scope>NUCLEOTIDE SEQUENCE</scope>
    <source>
        <strain evidence="6">DSM 44074</strain>
    </source>
</reference>
<dbReference type="InterPro" id="IPR008920">
    <property type="entry name" value="TF_FadR/GntR_C"/>
</dbReference>
<dbReference type="InterPro" id="IPR036390">
    <property type="entry name" value="WH_DNA-bd_sf"/>
</dbReference>
<proteinExistence type="predicted"/>
<evidence type="ECO:0000313" key="7">
    <source>
        <dbReference type="Proteomes" id="UP000028864"/>
    </source>
</evidence>
<dbReference type="InterPro" id="IPR036388">
    <property type="entry name" value="WH-like_DNA-bd_sf"/>
</dbReference>
<feature type="domain" description="HTH gntR-type" evidence="5">
    <location>
        <begin position="33"/>
        <end position="100"/>
    </location>
</feature>
<reference evidence="6" key="1">
    <citation type="submission" date="2014-05" db="EMBL/GenBank/DDBJ databases">
        <authorList>
            <person name="Urmite Genomes"/>
        </authorList>
    </citation>
    <scope>NUCLEOTIDE SEQUENCE</scope>
    <source>
        <strain evidence="6">DSM 44074</strain>
    </source>
</reference>
<evidence type="ECO:0000313" key="6">
    <source>
        <dbReference type="EMBL" id="CDQ42812.1"/>
    </source>
</evidence>
<evidence type="ECO:0000259" key="5">
    <source>
        <dbReference type="PROSITE" id="PS50949"/>
    </source>
</evidence>
<evidence type="ECO:0000256" key="2">
    <source>
        <dbReference type="ARBA" id="ARBA00023125"/>
    </source>
</evidence>
<dbReference type="SUPFAM" id="SSF46785">
    <property type="entry name" value="Winged helix' DNA-binding domain"/>
    <property type="match status" value="1"/>
</dbReference>
<accession>A0AAV2WFT7</accession>
<dbReference type="EMBL" id="LK021337">
    <property type="protein sequence ID" value="CDQ42812.1"/>
    <property type="molecule type" value="Genomic_DNA"/>
</dbReference>
<name>A0AAV2WFT7_MYCNE</name>
<dbReference type="SUPFAM" id="SSF48008">
    <property type="entry name" value="GntR ligand-binding domain-like"/>
    <property type="match status" value="1"/>
</dbReference>
<feature type="compositionally biased region" description="Basic and acidic residues" evidence="4">
    <location>
        <begin position="12"/>
        <end position="27"/>
    </location>
</feature>
<dbReference type="Gene3D" id="1.10.10.10">
    <property type="entry name" value="Winged helix-like DNA-binding domain superfamily/Winged helix DNA-binding domain"/>
    <property type="match status" value="1"/>
</dbReference>
<dbReference type="PANTHER" id="PTHR43537:SF24">
    <property type="entry name" value="GLUCONATE OPERON TRANSCRIPTIONAL REPRESSOR"/>
    <property type="match status" value="1"/>
</dbReference>
<dbReference type="RefSeq" id="WP_234411526.1">
    <property type="nucleotide sequence ID" value="NZ_LK021337.1"/>
</dbReference>
<dbReference type="SMART" id="SM00895">
    <property type="entry name" value="FCD"/>
    <property type="match status" value="1"/>
</dbReference>
<evidence type="ECO:0000256" key="1">
    <source>
        <dbReference type="ARBA" id="ARBA00023015"/>
    </source>
</evidence>
<dbReference type="InterPro" id="IPR000524">
    <property type="entry name" value="Tscrpt_reg_HTH_GntR"/>
</dbReference>
<dbReference type="SMART" id="SM00345">
    <property type="entry name" value="HTH_GNTR"/>
    <property type="match status" value="1"/>
</dbReference>
<feature type="region of interest" description="Disordered" evidence="4">
    <location>
        <begin position="1"/>
        <end position="30"/>
    </location>
</feature>
<keyword evidence="2" id="KW-0238">DNA-binding</keyword>
<dbReference type="Proteomes" id="UP000028864">
    <property type="component" value="Unassembled WGS sequence"/>
</dbReference>
<dbReference type="GO" id="GO:0003677">
    <property type="term" value="F:DNA binding"/>
    <property type="evidence" value="ECO:0007669"/>
    <property type="project" value="UniProtKB-KW"/>
</dbReference>
<dbReference type="Gene3D" id="1.20.120.530">
    <property type="entry name" value="GntR ligand-binding domain-like"/>
    <property type="match status" value="1"/>
</dbReference>
<dbReference type="Pfam" id="PF07729">
    <property type="entry name" value="FCD"/>
    <property type="match status" value="1"/>
</dbReference>
<dbReference type="InterPro" id="IPR011711">
    <property type="entry name" value="GntR_C"/>
</dbReference>
<keyword evidence="1" id="KW-0805">Transcription regulation</keyword>
<dbReference type="PANTHER" id="PTHR43537">
    <property type="entry name" value="TRANSCRIPTIONAL REGULATOR, GNTR FAMILY"/>
    <property type="match status" value="1"/>
</dbReference>
<evidence type="ECO:0000256" key="4">
    <source>
        <dbReference type="SAM" id="MobiDB-lite"/>
    </source>
</evidence>
<sequence>MSIGSESPGRAQRREESPGRAQRREDSGFAARPQLSDDVARVVRRRIFEGTYPAGEYLRLDQLAVDLGISVTPVREALLNLRAEGLLVQHPRRGFMVVRFTARDLADVADVQAYVGGELAARAAERISAEQLSELKAIQDNLERAYQDADPDRAVRLNHEYHRLINIAADSPKLTQFMSGITRYQPESVFPTLEGWPAQSIRDHRRLIDALERRDADAARQAIAEHFTVGVAPLTEHLIERGVIAQEAGDG</sequence>
<dbReference type="PROSITE" id="PS50949">
    <property type="entry name" value="HTH_GNTR"/>
    <property type="match status" value="1"/>
</dbReference>
<organism evidence="6 7">
    <name type="scientific">Mycolicibacterium neoaurum</name>
    <name type="common">Mycobacterium neoaurum</name>
    <dbReference type="NCBI Taxonomy" id="1795"/>
    <lineage>
        <taxon>Bacteria</taxon>
        <taxon>Bacillati</taxon>
        <taxon>Actinomycetota</taxon>
        <taxon>Actinomycetes</taxon>
        <taxon>Mycobacteriales</taxon>
        <taxon>Mycobacteriaceae</taxon>
        <taxon>Mycolicibacterium</taxon>
    </lineage>
</organism>